<dbReference type="Gene3D" id="3.50.50.60">
    <property type="entry name" value="FAD/NAD(P)-binding domain"/>
    <property type="match status" value="1"/>
</dbReference>
<accession>A0ABS3SW82</accession>
<reference evidence="4 5" key="1">
    <citation type="submission" date="2021-03" db="EMBL/GenBank/DDBJ databases">
        <title>Gelidibacter sp. nov., isolated from costal sediment.</title>
        <authorList>
            <person name="Lun K.-Y."/>
        </authorList>
    </citation>
    <scope>NUCLEOTIDE SEQUENCE [LARGE SCALE GENOMIC DNA]</scope>
    <source>
        <strain evidence="4 5">DF109</strain>
    </source>
</reference>
<gene>
    <name evidence="4" type="ORF">J4051_16920</name>
</gene>
<evidence type="ECO:0000259" key="3">
    <source>
        <dbReference type="Pfam" id="PF00890"/>
    </source>
</evidence>
<dbReference type="Pfam" id="PF00890">
    <property type="entry name" value="FAD_binding_2"/>
    <property type="match status" value="1"/>
</dbReference>
<name>A0ABS3SW82_9FLAO</name>
<proteinExistence type="predicted"/>
<feature type="domain" description="FAD-dependent oxidoreductase 2 FAD-binding" evidence="3">
    <location>
        <begin position="4"/>
        <end position="39"/>
    </location>
</feature>
<dbReference type="InterPro" id="IPR036188">
    <property type="entry name" value="FAD/NAD-bd_sf"/>
</dbReference>
<comment type="caution">
    <text evidence="4">The sequence shown here is derived from an EMBL/GenBank/DDBJ whole genome shotgun (WGS) entry which is preliminary data.</text>
</comment>
<evidence type="ECO:0000256" key="2">
    <source>
        <dbReference type="ARBA" id="ARBA00023002"/>
    </source>
</evidence>
<evidence type="ECO:0000313" key="4">
    <source>
        <dbReference type="EMBL" id="MBO3099956.1"/>
    </source>
</evidence>
<evidence type="ECO:0000256" key="1">
    <source>
        <dbReference type="ARBA" id="ARBA00022630"/>
    </source>
</evidence>
<sequence>MELSDIGACGGLMVDEHGRVLWEDKTRIEGLYAVGNTAVIYLEESLGCLWYHLSRDGHTHFNDFRSSQNDVKS</sequence>
<dbReference type="Proteomes" id="UP000681315">
    <property type="component" value="Unassembled WGS sequence"/>
</dbReference>
<dbReference type="InterPro" id="IPR003953">
    <property type="entry name" value="FAD-dep_OxRdtase_2_FAD-bd"/>
</dbReference>
<keyword evidence="1" id="KW-0285">Flavoprotein</keyword>
<keyword evidence="5" id="KW-1185">Reference proteome</keyword>
<protein>
    <submittedName>
        <fullName evidence="4">FAD-binding protein</fullName>
    </submittedName>
</protein>
<evidence type="ECO:0000313" key="5">
    <source>
        <dbReference type="Proteomes" id="UP000681315"/>
    </source>
</evidence>
<keyword evidence="2" id="KW-0560">Oxidoreductase</keyword>
<dbReference type="EMBL" id="JAGEVG010000025">
    <property type="protein sequence ID" value="MBO3099956.1"/>
    <property type="molecule type" value="Genomic_DNA"/>
</dbReference>
<organism evidence="4 5">
    <name type="scientific">Gelidibacter pelagius</name>
    <dbReference type="NCBI Taxonomy" id="2819985"/>
    <lineage>
        <taxon>Bacteria</taxon>
        <taxon>Pseudomonadati</taxon>
        <taxon>Bacteroidota</taxon>
        <taxon>Flavobacteriia</taxon>
        <taxon>Flavobacteriales</taxon>
        <taxon>Flavobacteriaceae</taxon>
        <taxon>Gelidibacter</taxon>
    </lineage>
</organism>